<feature type="region of interest" description="Disordered" evidence="1">
    <location>
        <begin position="123"/>
        <end position="143"/>
    </location>
</feature>
<evidence type="ECO:0000256" key="1">
    <source>
        <dbReference type="SAM" id="MobiDB-lite"/>
    </source>
</evidence>
<reference evidence="2" key="2">
    <citation type="submission" date="2023-05" db="EMBL/GenBank/DDBJ databases">
        <authorList>
            <consortium name="Lawrence Berkeley National Laboratory"/>
            <person name="Steindorff A."/>
            <person name="Hensen N."/>
            <person name="Bonometti L."/>
            <person name="Westerberg I."/>
            <person name="Brannstrom I.O."/>
            <person name="Guillou S."/>
            <person name="Cros-Aarteil S."/>
            <person name="Calhoun S."/>
            <person name="Haridas S."/>
            <person name="Kuo A."/>
            <person name="Mondo S."/>
            <person name="Pangilinan J."/>
            <person name="Riley R."/>
            <person name="Labutti K."/>
            <person name="Andreopoulos B."/>
            <person name="Lipzen A."/>
            <person name="Chen C."/>
            <person name="Yanf M."/>
            <person name="Daum C."/>
            <person name="Ng V."/>
            <person name="Clum A."/>
            <person name="Ohm R."/>
            <person name="Martin F."/>
            <person name="Silar P."/>
            <person name="Natvig D."/>
            <person name="Lalanne C."/>
            <person name="Gautier V."/>
            <person name="Ament-Velasquez S.L."/>
            <person name="Kruys A."/>
            <person name="Hutchinson M.I."/>
            <person name="Powell A.J."/>
            <person name="Barry K."/>
            <person name="Miller A.N."/>
            <person name="Grigoriev I.V."/>
            <person name="Debuchy R."/>
            <person name="Gladieux P."/>
            <person name="Thoren M.H."/>
            <person name="Johannesson H."/>
        </authorList>
    </citation>
    <scope>NUCLEOTIDE SEQUENCE</scope>
    <source>
        <strain evidence="2">PSN309</strain>
    </source>
</reference>
<dbReference type="Proteomes" id="UP001302126">
    <property type="component" value="Unassembled WGS sequence"/>
</dbReference>
<name>A0AAN6WWT1_9PEZI</name>
<sequence length="228" mass="24846">MRRPPCETEGKQDTCNGERWEEKDDAIEVFSTPPRRCSICCSCLKLRATRTLVRRTSTTALAVCAPASGSAPAAPRQGPQGPWRRYWSLWAIILLSLAFAADGLKKRCEPAVPIGRPSRSLGYENNAAKSSREERCPPKAERGPRSSTVSCYITAATTTTILTADSSLCPHLLAVPLCRSQFSLCYSGMYAVTAGADKMVLVRDGAKSDVPYDGPWRIEWPSTDAISS</sequence>
<gene>
    <name evidence="2" type="ORF">QBC35DRAFT_548029</name>
</gene>
<accession>A0AAN6WWT1</accession>
<comment type="caution">
    <text evidence="2">The sequence shown here is derived from an EMBL/GenBank/DDBJ whole genome shotgun (WGS) entry which is preliminary data.</text>
</comment>
<proteinExistence type="predicted"/>
<protein>
    <submittedName>
        <fullName evidence="2">Uncharacterized protein</fullName>
    </submittedName>
</protein>
<evidence type="ECO:0000313" key="2">
    <source>
        <dbReference type="EMBL" id="KAK4188971.1"/>
    </source>
</evidence>
<evidence type="ECO:0000313" key="3">
    <source>
        <dbReference type="Proteomes" id="UP001302126"/>
    </source>
</evidence>
<organism evidence="2 3">
    <name type="scientific">Podospora australis</name>
    <dbReference type="NCBI Taxonomy" id="1536484"/>
    <lineage>
        <taxon>Eukaryota</taxon>
        <taxon>Fungi</taxon>
        <taxon>Dikarya</taxon>
        <taxon>Ascomycota</taxon>
        <taxon>Pezizomycotina</taxon>
        <taxon>Sordariomycetes</taxon>
        <taxon>Sordariomycetidae</taxon>
        <taxon>Sordariales</taxon>
        <taxon>Podosporaceae</taxon>
        <taxon>Podospora</taxon>
    </lineage>
</organism>
<feature type="compositionally biased region" description="Basic and acidic residues" evidence="1">
    <location>
        <begin position="130"/>
        <end position="143"/>
    </location>
</feature>
<reference evidence="2" key="1">
    <citation type="journal article" date="2023" name="Mol. Phylogenet. Evol.">
        <title>Genome-scale phylogeny and comparative genomics of the fungal order Sordariales.</title>
        <authorList>
            <person name="Hensen N."/>
            <person name="Bonometti L."/>
            <person name="Westerberg I."/>
            <person name="Brannstrom I.O."/>
            <person name="Guillou S."/>
            <person name="Cros-Aarteil S."/>
            <person name="Calhoun S."/>
            <person name="Haridas S."/>
            <person name="Kuo A."/>
            <person name="Mondo S."/>
            <person name="Pangilinan J."/>
            <person name="Riley R."/>
            <person name="LaButti K."/>
            <person name="Andreopoulos B."/>
            <person name="Lipzen A."/>
            <person name="Chen C."/>
            <person name="Yan M."/>
            <person name="Daum C."/>
            <person name="Ng V."/>
            <person name="Clum A."/>
            <person name="Steindorff A."/>
            <person name="Ohm R.A."/>
            <person name="Martin F."/>
            <person name="Silar P."/>
            <person name="Natvig D.O."/>
            <person name="Lalanne C."/>
            <person name="Gautier V."/>
            <person name="Ament-Velasquez S.L."/>
            <person name="Kruys A."/>
            <person name="Hutchinson M.I."/>
            <person name="Powell A.J."/>
            <person name="Barry K."/>
            <person name="Miller A.N."/>
            <person name="Grigoriev I.V."/>
            <person name="Debuchy R."/>
            <person name="Gladieux P."/>
            <person name="Hiltunen Thoren M."/>
            <person name="Johannesson H."/>
        </authorList>
    </citation>
    <scope>NUCLEOTIDE SEQUENCE</scope>
    <source>
        <strain evidence="2">PSN309</strain>
    </source>
</reference>
<dbReference type="AlphaFoldDB" id="A0AAN6WWT1"/>
<keyword evidence="3" id="KW-1185">Reference proteome</keyword>
<dbReference type="EMBL" id="MU864381">
    <property type="protein sequence ID" value="KAK4188971.1"/>
    <property type="molecule type" value="Genomic_DNA"/>
</dbReference>